<dbReference type="AlphaFoldDB" id="A0A0V0QGU2"/>
<dbReference type="InParanoid" id="A0A0V0QGU2"/>
<gene>
    <name evidence="1" type="ORF">PPERSA_01309</name>
</gene>
<comment type="caution">
    <text evidence="1">The sequence shown here is derived from an EMBL/GenBank/DDBJ whole genome shotgun (WGS) entry which is preliminary data.</text>
</comment>
<proteinExistence type="predicted"/>
<evidence type="ECO:0000313" key="1">
    <source>
        <dbReference type="EMBL" id="KRX01406.1"/>
    </source>
</evidence>
<organism evidence="1 2">
    <name type="scientific">Pseudocohnilembus persalinus</name>
    <name type="common">Ciliate</name>
    <dbReference type="NCBI Taxonomy" id="266149"/>
    <lineage>
        <taxon>Eukaryota</taxon>
        <taxon>Sar</taxon>
        <taxon>Alveolata</taxon>
        <taxon>Ciliophora</taxon>
        <taxon>Intramacronucleata</taxon>
        <taxon>Oligohymenophorea</taxon>
        <taxon>Scuticociliatia</taxon>
        <taxon>Philasterida</taxon>
        <taxon>Pseudocohnilembidae</taxon>
        <taxon>Pseudocohnilembus</taxon>
    </lineage>
</organism>
<protein>
    <submittedName>
        <fullName evidence="1">Uncharacterized protein</fullName>
    </submittedName>
</protein>
<reference evidence="1 2" key="1">
    <citation type="journal article" date="2015" name="Sci. Rep.">
        <title>Genome of the facultative scuticociliatosis pathogen Pseudocohnilembus persalinus provides insight into its virulence through horizontal gene transfer.</title>
        <authorList>
            <person name="Xiong J."/>
            <person name="Wang G."/>
            <person name="Cheng J."/>
            <person name="Tian M."/>
            <person name="Pan X."/>
            <person name="Warren A."/>
            <person name="Jiang C."/>
            <person name="Yuan D."/>
            <person name="Miao W."/>
        </authorList>
    </citation>
    <scope>NUCLEOTIDE SEQUENCE [LARGE SCALE GENOMIC DNA]</scope>
    <source>
        <strain evidence="1">36N120E</strain>
    </source>
</reference>
<dbReference type="EMBL" id="LDAU01000170">
    <property type="protein sequence ID" value="KRX01406.1"/>
    <property type="molecule type" value="Genomic_DNA"/>
</dbReference>
<evidence type="ECO:0000313" key="2">
    <source>
        <dbReference type="Proteomes" id="UP000054937"/>
    </source>
</evidence>
<dbReference type="Proteomes" id="UP000054937">
    <property type="component" value="Unassembled WGS sequence"/>
</dbReference>
<accession>A0A0V0QGU2</accession>
<sequence>MNYENPYSPFYQGNFVNASNNNQYQYKTLKKGDYPYQQAFNRISDMEYQAKREQQKDSNLENIRFYGPQIEFGHNIRNSPDCIPYYKQSNQKQTYQNIHSQQYLQQQYQNHIKYSGNTYYCIG</sequence>
<keyword evidence="2" id="KW-1185">Reference proteome</keyword>
<name>A0A0V0QGU2_PSEPJ</name>